<dbReference type="Pfam" id="PF17380">
    <property type="entry name" value="DUF5401"/>
    <property type="match status" value="1"/>
</dbReference>
<feature type="compositionally biased region" description="Acidic residues" evidence="1">
    <location>
        <begin position="286"/>
        <end position="297"/>
    </location>
</feature>
<comment type="caution">
    <text evidence="2">The sequence shown here is derived from an EMBL/GenBank/DDBJ whole genome shotgun (WGS) entry which is preliminary data.</text>
</comment>
<dbReference type="AlphaFoldDB" id="A0A368FA83"/>
<keyword evidence="3" id="KW-1185">Reference proteome</keyword>
<feature type="region of interest" description="Disordered" evidence="1">
    <location>
        <begin position="188"/>
        <end position="207"/>
    </location>
</feature>
<dbReference type="Proteomes" id="UP000252519">
    <property type="component" value="Unassembled WGS sequence"/>
</dbReference>
<sequence>MRICAVGAGDVIFTRERCDRALFGLQVQPGEPTKYRQCGPNGRVWIVPCVPGAVFDPVIKRRKQAETELTPITEEFIFSTKRPKRPRPKTKAASPTLTAAPTSATSPSTHPSTTSPTPTVPFPTPAFLPTPEATTVRPYSPVFTTPNRRITSSPTTKRPRLPPARTTTTTLTSPPLRNRKVTEPIPVSESQMTSMHPSTHAYTRGPQMHTTDVTAGTTSGDHMVNYKGITMSEDEFLKQLVRIVEAHQVAINKIEEQVEEERRRGGIEDHEYPASSFRKQGPTGNYEEEMSNAEMEELERQRQQEIARQKAEMEEEERQRQQE</sequence>
<evidence type="ECO:0000313" key="2">
    <source>
        <dbReference type="EMBL" id="RCN29023.1"/>
    </source>
</evidence>
<gene>
    <name evidence="2" type="ORF">ANCCAN_25220</name>
</gene>
<dbReference type="STRING" id="29170.A0A368FA83"/>
<feature type="region of interest" description="Disordered" evidence="1">
    <location>
        <begin position="77"/>
        <end position="180"/>
    </location>
</feature>
<feature type="compositionally biased region" description="Low complexity" evidence="1">
    <location>
        <begin position="163"/>
        <end position="176"/>
    </location>
</feature>
<dbReference type="EMBL" id="JOJR01002172">
    <property type="protein sequence ID" value="RCN29023.1"/>
    <property type="molecule type" value="Genomic_DNA"/>
</dbReference>
<name>A0A368FA83_ANCCA</name>
<dbReference type="OrthoDB" id="5876537at2759"/>
<feature type="compositionally biased region" description="Polar residues" evidence="1">
    <location>
        <begin position="142"/>
        <end position="153"/>
    </location>
</feature>
<feature type="region of interest" description="Disordered" evidence="1">
    <location>
        <begin position="257"/>
        <end position="323"/>
    </location>
</feature>
<reference evidence="2 3" key="1">
    <citation type="submission" date="2014-10" db="EMBL/GenBank/DDBJ databases">
        <title>Draft genome of the hookworm Ancylostoma caninum.</title>
        <authorList>
            <person name="Mitreva M."/>
        </authorList>
    </citation>
    <scope>NUCLEOTIDE SEQUENCE [LARGE SCALE GENOMIC DNA]</scope>
    <source>
        <strain evidence="2 3">Baltimore</strain>
    </source>
</reference>
<feature type="compositionally biased region" description="Pro residues" evidence="1">
    <location>
        <begin position="118"/>
        <end position="128"/>
    </location>
</feature>
<feature type="compositionally biased region" description="Polar residues" evidence="1">
    <location>
        <begin position="188"/>
        <end position="201"/>
    </location>
</feature>
<evidence type="ECO:0000256" key="1">
    <source>
        <dbReference type="SAM" id="MobiDB-lite"/>
    </source>
</evidence>
<accession>A0A368FA83</accession>
<feature type="non-terminal residue" evidence="2">
    <location>
        <position position="323"/>
    </location>
</feature>
<feature type="compositionally biased region" description="Basic and acidic residues" evidence="1">
    <location>
        <begin position="257"/>
        <end position="272"/>
    </location>
</feature>
<evidence type="ECO:0000313" key="3">
    <source>
        <dbReference type="Proteomes" id="UP000252519"/>
    </source>
</evidence>
<organism evidence="2 3">
    <name type="scientific">Ancylostoma caninum</name>
    <name type="common">Dog hookworm</name>
    <dbReference type="NCBI Taxonomy" id="29170"/>
    <lineage>
        <taxon>Eukaryota</taxon>
        <taxon>Metazoa</taxon>
        <taxon>Ecdysozoa</taxon>
        <taxon>Nematoda</taxon>
        <taxon>Chromadorea</taxon>
        <taxon>Rhabditida</taxon>
        <taxon>Rhabditina</taxon>
        <taxon>Rhabditomorpha</taxon>
        <taxon>Strongyloidea</taxon>
        <taxon>Ancylostomatidae</taxon>
        <taxon>Ancylostomatinae</taxon>
        <taxon>Ancylostoma</taxon>
    </lineage>
</organism>
<feature type="compositionally biased region" description="Basic residues" evidence="1">
    <location>
        <begin position="81"/>
        <end position="90"/>
    </location>
</feature>
<feature type="compositionally biased region" description="Low complexity" evidence="1">
    <location>
        <begin position="91"/>
        <end position="117"/>
    </location>
</feature>
<protein>
    <submittedName>
        <fullName evidence="2">Uncharacterized protein</fullName>
    </submittedName>
</protein>
<feature type="compositionally biased region" description="Basic and acidic residues" evidence="1">
    <location>
        <begin position="298"/>
        <end position="323"/>
    </location>
</feature>
<proteinExistence type="predicted"/>